<name>A0A3S0Z7W2_ELYCH</name>
<dbReference type="Proteomes" id="UP000271974">
    <property type="component" value="Unassembled WGS sequence"/>
</dbReference>
<dbReference type="InterPro" id="IPR050839">
    <property type="entry name" value="Rho-assoc_Ser/Thr_Kinase"/>
</dbReference>
<dbReference type="STRING" id="188477.A0A3S0Z7W2"/>
<evidence type="ECO:0008006" key="12">
    <source>
        <dbReference type="Google" id="ProtNLM"/>
    </source>
</evidence>
<keyword evidence="2" id="KW-0479">Metal-binding</keyword>
<dbReference type="PROSITE" id="PS50081">
    <property type="entry name" value="ZF_DAG_PE_2"/>
    <property type="match status" value="1"/>
</dbReference>
<dbReference type="OrthoDB" id="2156623at2759"/>
<dbReference type="CDD" id="cd00821">
    <property type="entry name" value="PH"/>
    <property type="match status" value="1"/>
</dbReference>
<evidence type="ECO:0000256" key="6">
    <source>
        <dbReference type="SAM" id="MobiDB-lite"/>
    </source>
</evidence>
<dbReference type="InterPro" id="IPR011993">
    <property type="entry name" value="PH-like_dom_sf"/>
</dbReference>
<comment type="catalytic activity">
    <reaction evidence="5">
        <text>L-seryl-[protein] + ATP = O-phospho-L-seryl-[protein] + ADP + H(+)</text>
        <dbReference type="Rhea" id="RHEA:17989"/>
        <dbReference type="Rhea" id="RHEA-COMP:9863"/>
        <dbReference type="Rhea" id="RHEA-COMP:11604"/>
        <dbReference type="ChEBI" id="CHEBI:15378"/>
        <dbReference type="ChEBI" id="CHEBI:29999"/>
        <dbReference type="ChEBI" id="CHEBI:30616"/>
        <dbReference type="ChEBI" id="CHEBI:83421"/>
        <dbReference type="ChEBI" id="CHEBI:456216"/>
        <dbReference type="EC" id="2.7.11.1"/>
    </reaction>
</comment>
<feature type="compositionally biased region" description="Low complexity" evidence="6">
    <location>
        <begin position="180"/>
        <end position="191"/>
    </location>
</feature>
<evidence type="ECO:0000256" key="4">
    <source>
        <dbReference type="ARBA" id="ARBA00047899"/>
    </source>
</evidence>
<dbReference type="SUPFAM" id="SSF57889">
    <property type="entry name" value="Cysteine-rich domain"/>
    <property type="match status" value="1"/>
</dbReference>
<keyword evidence="11" id="KW-1185">Reference proteome</keyword>
<evidence type="ECO:0000256" key="1">
    <source>
        <dbReference type="ARBA" id="ARBA00022553"/>
    </source>
</evidence>
<feature type="domain" description="CNH" evidence="9">
    <location>
        <begin position="452"/>
        <end position="748"/>
    </location>
</feature>
<dbReference type="Pfam" id="PF00169">
    <property type="entry name" value="PH"/>
    <property type="match status" value="1"/>
</dbReference>
<keyword evidence="3" id="KW-0862">Zinc</keyword>
<evidence type="ECO:0000259" key="7">
    <source>
        <dbReference type="PROSITE" id="PS50003"/>
    </source>
</evidence>
<proteinExistence type="predicted"/>
<evidence type="ECO:0000256" key="2">
    <source>
        <dbReference type="ARBA" id="ARBA00022723"/>
    </source>
</evidence>
<feature type="region of interest" description="Disordered" evidence="6">
    <location>
        <begin position="159"/>
        <end position="214"/>
    </location>
</feature>
<comment type="caution">
    <text evidence="10">The sequence shown here is derived from an EMBL/GenBank/DDBJ whole genome shotgun (WGS) entry which is preliminary data.</text>
</comment>
<feature type="domain" description="PH" evidence="7">
    <location>
        <begin position="312"/>
        <end position="426"/>
    </location>
</feature>
<dbReference type="PROSITE" id="PS50219">
    <property type="entry name" value="CNH"/>
    <property type="match status" value="1"/>
</dbReference>
<organism evidence="10 11">
    <name type="scientific">Elysia chlorotica</name>
    <name type="common">Eastern emerald elysia</name>
    <name type="synonym">Sea slug</name>
    <dbReference type="NCBI Taxonomy" id="188477"/>
    <lineage>
        <taxon>Eukaryota</taxon>
        <taxon>Metazoa</taxon>
        <taxon>Spiralia</taxon>
        <taxon>Lophotrochozoa</taxon>
        <taxon>Mollusca</taxon>
        <taxon>Gastropoda</taxon>
        <taxon>Heterobranchia</taxon>
        <taxon>Euthyneura</taxon>
        <taxon>Panpulmonata</taxon>
        <taxon>Sacoglossa</taxon>
        <taxon>Placobranchoidea</taxon>
        <taxon>Plakobranchidae</taxon>
        <taxon>Elysia</taxon>
    </lineage>
</organism>
<evidence type="ECO:0000313" key="10">
    <source>
        <dbReference type="EMBL" id="RUS71368.1"/>
    </source>
</evidence>
<feature type="compositionally biased region" description="Low complexity" evidence="6">
    <location>
        <begin position="159"/>
        <end position="171"/>
    </location>
</feature>
<dbReference type="InterPro" id="IPR001849">
    <property type="entry name" value="PH_domain"/>
</dbReference>
<dbReference type="InterPro" id="IPR046349">
    <property type="entry name" value="C1-like_sf"/>
</dbReference>
<dbReference type="GO" id="GO:0046872">
    <property type="term" value="F:metal ion binding"/>
    <property type="evidence" value="ECO:0007669"/>
    <property type="project" value="UniProtKB-KW"/>
</dbReference>
<dbReference type="PANTHER" id="PTHR22988">
    <property type="entry name" value="MYOTONIC DYSTROPHY S/T KINASE-RELATED"/>
    <property type="match status" value="1"/>
</dbReference>
<evidence type="ECO:0000259" key="9">
    <source>
        <dbReference type="PROSITE" id="PS50219"/>
    </source>
</evidence>
<dbReference type="CDD" id="cd20814">
    <property type="entry name" value="CRIK"/>
    <property type="match status" value="1"/>
</dbReference>
<protein>
    <recommendedName>
        <fullName evidence="12">Non-specific serine/threonine protein kinase</fullName>
    </recommendedName>
</protein>
<dbReference type="SMART" id="SM00233">
    <property type="entry name" value="PH"/>
    <property type="match status" value="1"/>
</dbReference>
<dbReference type="Pfam" id="PF00780">
    <property type="entry name" value="CNH"/>
    <property type="match status" value="1"/>
</dbReference>
<dbReference type="FunFam" id="2.30.29.30:FF:000081">
    <property type="entry name" value="Citron rho-interacting serine/threonine kinase"/>
    <property type="match status" value="1"/>
</dbReference>
<dbReference type="PROSITE" id="PS50003">
    <property type="entry name" value="PH_DOMAIN"/>
    <property type="match status" value="1"/>
</dbReference>
<gene>
    <name evidence="10" type="ORF">EGW08_020864</name>
</gene>
<sequence>MRKENLMLRRHLDEAMDKFEMIIGEKVSLENFTEALQGLHFLDKYKFESTIGQQMKLIDYLQELYVEHTGKKKKSKFFNLGKKEQSTANNAIAMAAALDPRASTISSVSQMSQQSQQPARLQANLTLKVTKSAMQALTNSPASQAAQYARGSTNSLASLASSHSSQSSCSGDDLDSARDSAYSGSSAMSLSRGVGGEYHTPRTPGRSHRRRGDRYGVEPMPTPQRMHHNIPHRFATGLNTRATKCALCLGTVHFVRQASKCQECDMVVHPKCAASVPSTCGLPTEYVRHFALMMSRVYHEAADRGSEQDHSAIKMQGWLKVPRVNKPGWENRWCVLDGTWLTLYFQEGDASPVDSFDLSPVDADVSVRCAVTPAELSNTASSDVHYVLRLDQDPLTTCWPGRYMYLMATNFHEKQRWVASLEAVVKSSQCQGDIYGNRSQMLTVMSLKDTDQKEFNCCLAISPQLVLAGAEEGLYAFNPQEPNSKRKQLTQLSGFGSVHQMELAKGVDLILVLTGPERRLVMLENKLVKCRMSQTLGGETTPFSAKTIEGLKCCTIFSVGLWNNASYLVVGTPAKLYVMKYNPSLGTYCVRKEFPTSEPCSCVCIADNCAIVGTERFYRINLEHPSLLDFVDRQDSSLAFAAFGAANHQSYPLAVVRVSPVELPLEFLLCFHEFGVFVNHHGQRSRATDVKWSGLPLAFAFVSPFLYVTYTNTVQATVVPTDRAQAKGRQTVIDIQAPRYLGPAPSPGCVYISSSNATTRITELIRIQGQETFGSDLIGEKENLGSLKSGASDKQVSWASPRKMTPRVHQLRKQGSLSSLTSNSSDGTLASVESDV</sequence>
<dbReference type="InterPro" id="IPR001180">
    <property type="entry name" value="CNH_dom"/>
</dbReference>
<evidence type="ECO:0000259" key="8">
    <source>
        <dbReference type="PROSITE" id="PS50081"/>
    </source>
</evidence>
<dbReference type="AlphaFoldDB" id="A0A3S0Z7W2"/>
<dbReference type="Gene3D" id="2.30.29.30">
    <property type="entry name" value="Pleckstrin-homology domain (PH domain)/Phosphotyrosine-binding domain (PTB)"/>
    <property type="match status" value="1"/>
</dbReference>
<feature type="domain" description="Phorbol-ester/DAG-type" evidence="8">
    <location>
        <begin position="231"/>
        <end position="280"/>
    </location>
</feature>
<dbReference type="GO" id="GO:0004674">
    <property type="term" value="F:protein serine/threonine kinase activity"/>
    <property type="evidence" value="ECO:0007669"/>
    <property type="project" value="UniProtKB-EC"/>
</dbReference>
<dbReference type="EMBL" id="RQTK01001225">
    <property type="protein sequence ID" value="RUS71368.1"/>
    <property type="molecule type" value="Genomic_DNA"/>
</dbReference>
<feature type="region of interest" description="Disordered" evidence="6">
    <location>
        <begin position="784"/>
        <end position="836"/>
    </location>
</feature>
<evidence type="ECO:0000313" key="11">
    <source>
        <dbReference type="Proteomes" id="UP000271974"/>
    </source>
</evidence>
<evidence type="ECO:0000256" key="5">
    <source>
        <dbReference type="ARBA" id="ARBA00048679"/>
    </source>
</evidence>
<comment type="catalytic activity">
    <reaction evidence="4">
        <text>L-threonyl-[protein] + ATP = O-phospho-L-threonyl-[protein] + ADP + H(+)</text>
        <dbReference type="Rhea" id="RHEA:46608"/>
        <dbReference type="Rhea" id="RHEA-COMP:11060"/>
        <dbReference type="Rhea" id="RHEA-COMP:11605"/>
        <dbReference type="ChEBI" id="CHEBI:15378"/>
        <dbReference type="ChEBI" id="CHEBI:30013"/>
        <dbReference type="ChEBI" id="CHEBI:30616"/>
        <dbReference type="ChEBI" id="CHEBI:61977"/>
        <dbReference type="ChEBI" id="CHEBI:456216"/>
        <dbReference type="EC" id="2.7.11.1"/>
    </reaction>
</comment>
<dbReference type="SUPFAM" id="SSF50729">
    <property type="entry name" value="PH domain-like"/>
    <property type="match status" value="1"/>
</dbReference>
<evidence type="ECO:0000256" key="3">
    <source>
        <dbReference type="ARBA" id="ARBA00022833"/>
    </source>
</evidence>
<dbReference type="SMART" id="SM00109">
    <property type="entry name" value="C1"/>
    <property type="match status" value="1"/>
</dbReference>
<dbReference type="Gene3D" id="3.30.60.20">
    <property type="match status" value="1"/>
</dbReference>
<dbReference type="PANTHER" id="PTHR22988:SF71">
    <property type="entry name" value="CITRON RHO-INTERACTING KINASE"/>
    <property type="match status" value="1"/>
</dbReference>
<dbReference type="Pfam" id="PF00130">
    <property type="entry name" value="C1_1"/>
    <property type="match status" value="1"/>
</dbReference>
<reference evidence="10 11" key="1">
    <citation type="submission" date="2019-01" db="EMBL/GenBank/DDBJ databases">
        <title>A draft genome assembly of the solar-powered sea slug Elysia chlorotica.</title>
        <authorList>
            <person name="Cai H."/>
            <person name="Li Q."/>
            <person name="Fang X."/>
            <person name="Li J."/>
            <person name="Curtis N.E."/>
            <person name="Altenburger A."/>
            <person name="Shibata T."/>
            <person name="Feng M."/>
            <person name="Maeda T."/>
            <person name="Schwartz J.A."/>
            <person name="Shigenobu S."/>
            <person name="Lundholm N."/>
            <person name="Nishiyama T."/>
            <person name="Yang H."/>
            <person name="Hasebe M."/>
            <person name="Li S."/>
            <person name="Pierce S.K."/>
            <person name="Wang J."/>
        </authorList>
    </citation>
    <scope>NUCLEOTIDE SEQUENCE [LARGE SCALE GENOMIC DNA]</scope>
    <source>
        <strain evidence="10">EC2010</strain>
        <tissue evidence="10">Whole organism of an adult</tissue>
    </source>
</reference>
<accession>A0A3S0Z7W2</accession>
<dbReference type="PROSITE" id="PS00479">
    <property type="entry name" value="ZF_DAG_PE_1"/>
    <property type="match status" value="1"/>
</dbReference>
<dbReference type="InterPro" id="IPR002219">
    <property type="entry name" value="PKC_DAG/PE"/>
</dbReference>
<feature type="compositionally biased region" description="Low complexity" evidence="6">
    <location>
        <begin position="816"/>
        <end position="825"/>
    </location>
</feature>
<dbReference type="SMART" id="SM00036">
    <property type="entry name" value="CNH"/>
    <property type="match status" value="1"/>
</dbReference>
<keyword evidence="1" id="KW-0597">Phosphoprotein</keyword>